<dbReference type="GO" id="GO:0009279">
    <property type="term" value="C:cell outer membrane"/>
    <property type="evidence" value="ECO:0007669"/>
    <property type="project" value="UniProtKB-SubCell"/>
</dbReference>
<dbReference type="InterPro" id="IPR011990">
    <property type="entry name" value="TPR-like_helical_dom_sf"/>
</dbReference>
<evidence type="ECO:0000256" key="5">
    <source>
        <dbReference type="ARBA" id="ARBA00023237"/>
    </source>
</evidence>
<comment type="caution">
    <text evidence="7">The sequence shown here is derived from an EMBL/GenBank/DDBJ whole genome shotgun (WGS) entry which is preliminary data.</text>
</comment>
<evidence type="ECO:0000259" key="6">
    <source>
        <dbReference type="Pfam" id="PF07980"/>
    </source>
</evidence>
<dbReference type="SUPFAM" id="SSF48452">
    <property type="entry name" value="TPR-like"/>
    <property type="match status" value="1"/>
</dbReference>
<dbReference type="EMBL" id="SODV01000002">
    <property type="protein sequence ID" value="TDW95895.1"/>
    <property type="molecule type" value="Genomic_DNA"/>
</dbReference>
<accession>A0A4R8DEN4</accession>
<feature type="domain" description="RagB/SusD" evidence="6">
    <location>
        <begin position="273"/>
        <end position="599"/>
    </location>
</feature>
<keyword evidence="5" id="KW-0998">Cell outer membrane</keyword>
<evidence type="ECO:0000256" key="2">
    <source>
        <dbReference type="ARBA" id="ARBA00006275"/>
    </source>
</evidence>
<keyword evidence="3" id="KW-0732">Signal</keyword>
<comment type="similarity">
    <text evidence="2">Belongs to the SusD family.</text>
</comment>
<dbReference type="RefSeq" id="WP_133995676.1">
    <property type="nucleotide sequence ID" value="NZ_SODV01000002.1"/>
</dbReference>
<keyword evidence="4" id="KW-0472">Membrane</keyword>
<reference evidence="7 8" key="1">
    <citation type="submission" date="2019-03" db="EMBL/GenBank/DDBJ databases">
        <title>Genomic Encyclopedia of Type Strains, Phase IV (KMG-IV): sequencing the most valuable type-strain genomes for metagenomic binning, comparative biology and taxonomic classification.</title>
        <authorList>
            <person name="Goeker M."/>
        </authorList>
    </citation>
    <scope>NUCLEOTIDE SEQUENCE [LARGE SCALE GENOMIC DNA]</scope>
    <source>
        <strain evidence="7 8">DSM 100059</strain>
    </source>
</reference>
<organism evidence="7 8">
    <name type="scientific">Dinghuibacter silviterrae</name>
    <dbReference type="NCBI Taxonomy" id="1539049"/>
    <lineage>
        <taxon>Bacteria</taxon>
        <taxon>Pseudomonadati</taxon>
        <taxon>Bacteroidota</taxon>
        <taxon>Chitinophagia</taxon>
        <taxon>Chitinophagales</taxon>
        <taxon>Chitinophagaceae</taxon>
        <taxon>Dinghuibacter</taxon>
    </lineage>
</organism>
<keyword evidence="8" id="KW-1185">Reference proteome</keyword>
<evidence type="ECO:0000313" key="8">
    <source>
        <dbReference type="Proteomes" id="UP000294498"/>
    </source>
</evidence>
<dbReference type="Gene3D" id="1.25.40.390">
    <property type="match status" value="1"/>
</dbReference>
<dbReference type="Pfam" id="PF07980">
    <property type="entry name" value="SusD_RagB"/>
    <property type="match status" value="1"/>
</dbReference>
<evidence type="ECO:0000256" key="1">
    <source>
        <dbReference type="ARBA" id="ARBA00004442"/>
    </source>
</evidence>
<name>A0A4R8DEN4_9BACT</name>
<dbReference type="AlphaFoldDB" id="A0A4R8DEN4"/>
<dbReference type="InterPro" id="IPR012944">
    <property type="entry name" value="SusD_RagB_dom"/>
</dbReference>
<proteinExistence type="inferred from homology"/>
<evidence type="ECO:0000256" key="4">
    <source>
        <dbReference type="ARBA" id="ARBA00023136"/>
    </source>
</evidence>
<dbReference type="OrthoDB" id="5694214at2"/>
<protein>
    <submittedName>
        <fullName evidence="7">Putative outer membrane starch-binding protein</fullName>
    </submittedName>
</protein>
<gene>
    <name evidence="7" type="ORF">EDB95_3716</name>
</gene>
<evidence type="ECO:0000313" key="7">
    <source>
        <dbReference type="EMBL" id="TDW95895.1"/>
    </source>
</evidence>
<sequence length="599" mass="66139">MRRLMIYIAIAGIATGTASCNKDFLNRYPQTEISPSLFFKTEQDLSLYINGLLTLPGRGQYLASSEQSSDNMATTGAVEMKVIMTGTPTAQNITSGWSWSRLRDVNYFLDNCGTAKVDSTVLNHYKGLARFYRAMFYYGMVQRYSDVPWYSHTLTPDDTSLTKPRDPRALVMDSVMADLDFAAGHVNVSVPQGTPGAWAVKLFYARVALYEGTFRKYHAELNLAATATGFLQTAANVTKDIMANGGFSIYNTGNPSQDYATLFNSQDLTKNPEVILPYIYDVSLKVDGSNNGYLFGNYEQSPSRDLVETYLMKDGTRFTDQPGYKTFGFVQEFQGRDPRLSQTIVYPGWIQAPNTVPYVQVLSSGFTGYHQLKGYINSTDPNIIGGADYPSYRYAEALLIYAEAQAELGVITQSDLDISVNLLRARAGLPNMNLVLANGNPDPVLETAYPAVNGPDKGVLLEIRRERRVELAMEGFRFDDLMRWDAGKLLTNIPVGMYFPGPGNYDLTGDGVADICLIDNGQPIPSPPANNSLGVPLIYYQIGQFSDGTTVIPLQNGTGGGATVTDVTLRTFIDPKYYYRPIPASEVILNPNLVQIFGW</sequence>
<dbReference type="PROSITE" id="PS51257">
    <property type="entry name" value="PROKAR_LIPOPROTEIN"/>
    <property type="match status" value="1"/>
</dbReference>
<comment type="subcellular location">
    <subcellularLocation>
        <location evidence="1">Cell outer membrane</location>
    </subcellularLocation>
</comment>
<evidence type="ECO:0000256" key="3">
    <source>
        <dbReference type="ARBA" id="ARBA00022729"/>
    </source>
</evidence>
<dbReference type="Proteomes" id="UP000294498">
    <property type="component" value="Unassembled WGS sequence"/>
</dbReference>